<dbReference type="GO" id="GO:0010436">
    <property type="term" value="F:carotenoid dioxygenase activity"/>
    <property type="evidence" value="ECO:0007669"/>
    <property type="project" value="TreeGrafter"/>
</dbReference>
<keyword evidence="3" id="KW-0479">Metal-binding</keyword>
<dbReference type="InterPro" id="IPR004294">
    <property type="entry name" value="Carotenoid_Oase"/>
</dbReference>
<comment type="cofactor">
    <cofactor evidence="1">
        <name>Fe(2+)</name>
        <dbReference type="ChEBI" id="CHEBI:29033"/>
    </cofactor>
</comment>
<comment type="similarity">
    <text evidence="2">Belongs to the carotenoid oxygenase family.</text>
</comment>
<name>A0A6B0VNA0_9EURY</name>
<dbReference type="Proteomes" id="UP000434101">
    <property type="component" value="Unassembled WGS sequence"/>
</dbReference>
<keyword evidence="4" id="KW-0560">Oxidoreductase</keyword>
<dbReference type="PANTHER" id="PTHR10543:SF24">
    <property type="entry name" value="CAROTENOID ISOMEROOXYGENASE"/>
    <property type="match status" value="1"/>
</dbReference>
<proteinExistence type="inferred from homology"/>
<keyword evidence="7" id="KW-1185">Reference proteome</keyword>
<comment type="caution">
    <text evidence="6">The sequence shown here is derived from an EMBL/GenBank/DDBJ whole genome shotgun (WGS) entry which is preliminary data.</text>
</comment>
<gene>
    <name evidence="6" type="ORF">GS429_11080</name>
</gene>
<keyword evidence="6" id="KW-0503">Monooxygenase</keyword>
<organism evidence="6 7">
    <name type="scientific">Natronorubrum halalkaliphilum</name>
    <dbReference type="NCBI Taxonomy" id="2691917"/>
    <lineage>
        <taxon>Archaea</taxon>
        <taxon>Methanobacteriati</taxon>
        <taxon>Methanobacteriota</taxon>
        <taxon>Stenosarchaea group</taxon>
        <taxon>Halobacteria</taxon>
        <taxon>Halobacteriales</taxon>
        <taxon>Natrialbaceae</taxon>
        <taxon>Natronorubrum</taxon>
    </lineage>
</organism>
<dbReference type="AlphaFoldDB" id="A0A6B0VNA0"/>
<dbReference type="PANTHER" id="PTHR10543">
    <property type="entry name" value="BETA-CAROTENE DIOXYGENASE"/>
    <property type="match status" value="1"/>
</dbReference>
<dbReference type="OrthoDB" id="199596at2157"/>
<protein>
    <submittedName>
        <fullName evidence="6">Beta-carotene 15,15'-monooxygenase</fullName>
    </submittedName>
</protein>
<evidence type="ECO:0000256" key="1">
    <source>
        <dbReference type="ARBA" id="ARBA00001954"/>
    </source>
</evidence>
<dbReference type="GO" id="GO:0016121">
    <property type="term" value="P:carotene catabolic process"/>
    <property type="evidence" value="ECO:0007669"/>
    <property type="project" value="TreeGrafter"/>
</dbReference>
<evidence type="ECO:0000313" key="6">
    <source>
        <dbReference type="EMBL" id="MXV62597.1"/>
    </source>
</evidence>
<evidence type="ECO:0000256" key="2">
    <source>
        <dbReference type="ARBA" id="ARBA00006787"/>
    </source>
</evidence>
<keyword evidence="5" id="KW-0408">Iron</keyword>
<sequence>MSNAADRAYELGFRTVDTEYADRRLPVEGTVPPWLSGALIRNGPGRFEFGGERATHWFDGLAMLRRYGFADGTVSYTNRFLRTDAYAAADSGHGAAEFATGGGSFRRTLRWLRSLGPPEPTDNANVHVAKLGKHFVALTEAPRRIAFDPVTLETRGEFRWRDDIPEHLATAHLTVDPNREETIGYSTEFGLSPTYHLFRIPHGHAARRHVATVPAAGPGYVHDCSITDSHIIIVETPLRIAMTKALAPWNQGFLDLLEYDETATSRFIIVDRDAETLVGTLETPPFFTFHHVNAYKDDDELVLDLVAFDDDEIVRALTFDVLSADGFVAAPDGQFVRFRLHPGEGRVRRFERYDGGMELPTVPKPVRGRRYRYAYAQATGRTGANGLVKLDVERGTATEWWERGVYVEEPRMVQRPGGTAADDGVVIATALDTRRERSLLLVFDAETLAERARAPLPHAVPFGFHGRFFPTV</sequence>
<dbReference type="Pfam" id="PF03055">
    <property type="entry name" value="RPE65"/>
    <property type="match status" value="1"/>
</dbReference>
<dbReference type="EMBL" id="WUYX01000033">
    <property type="protein sequence ID" value="MXV62597.1"/>
    <property type="molecule type" value="Genomic_DNA"/>
</dbReference>
<dbReference type="RefSeq" id="WP_160065422.1">
    <property type="nucleotide sequence ID" value="NZ_WUYX01000033.1"/>
</dbReference>
<accession>A0A6B0VNA0</accession>
<reference evidence="6 7" key="1">
    <citation type="submission" date="2020-01" db="EMBL/GenBank/DDBJ databases">
        <title>Natronorubrum sp. JWXQ-INN 674 isolated from Inner Mongolia Autonomous Region of China.</title>
        <authorList>
            <person name="Xue Q."/>
        </authorList>
    </citation>
    <scope>NUCLEOTIDE SEQUENCE [LARGE SCALE GENOMIC DNA]</scope>
    <source>
        <strain evidence="6 7">JWXQ-INN-674</strain>
    </source>
</reference>
<dbReference type="GO" id="GO:0046872">
    <property type="term" value="F:metal ion binding"/>
    <property type="evidence" value="ECO:0007669"/>
    <property type="project" value="UniProtKB-KW"/>
</dbReference>
<evidence type="ECO:0000256" key="5">
    <source>
        <dbReference type="ARBA" id="ARBA00023004"/>
    </source>
</evidence>
<evidence type="ECO:0000256" key="4">
    <source>
        <dbReference type="ARBA" id="ARBA00023002"/>
    </source>
</evidence>
<evidence type="ECO:0000256" key="3">
    <source>
        <dbReference type="ARBA" id="ARBA00022723"/>
    </source>
</evidence>
<dbReference type="GO" id="GO:0004497">
    <property type="term" value="F:monooxygenase activity"/>
    <property type="evidence" value="ECO:0007669"/>
    <property type="project" value="UniProtKB-KW"/>
</dbReference>
<evidence type="ECO:0000313" key="7">
    <source>
        <dbReference type="Proteomes" id="UP000434101"/>
    </source>
</evidence>